<keyword evidence="3" id="KW-1185">Reference proteome</keyword>
<dbReference type="PANTHER" id="PTHR45588:SF1">
    <property type="entry name" value="WW DOMAIN-CONTAINING PROTEIN"/>
    <property type="match status" value="1"/>
</dbReference>
<evidence type="ECO:0000313" key="3">
    <source>
        <dbReference type="Proteomes" id="UP001142610"/>
    </source>
</evidence>
<dbReference type="Pfam" id="PF14559">
    <property type="entry name" value="TPR_19"/>
    <property type="match status" value="1"/>
</dbReference>
<keyword evidence="1" id="KW-0732">Signal</keyword>
<dbReference type="SUPFAM" id="SSF48452">
    <property type="entry name" value="TPR-like"/>
    <property type="match status" value="1"/>
</dbReference>
<dbReference type="EMBL" id="JANIBC010000011">
    <property type="protein sequence ID" value="MCQ8186077.1"/>
    <property type="molecule type" value="Genomic_DNA"/>
</dbReference>
<dbReference type="PANTHER" id="PTHR45588">
    <property type="entry name" value="TPR DOMAIN-CONTAINING PROTEIN"/>
    <property type="match status" value="1"/>
</dbReference>
<feature type="chain" id="PRO_5040756617" description="Tetratricopeptide repeat protein" evidence="1">
    <location>
        <begin position="23"/>
        <end position="593"/>
    </location>
</feature>
<name>A0A9X2RKZ8_9PROT</name>
<evidence type="ECO:0000256" key="1">
    <source>
        <dbReference type="SAM" id="SignalP"/>
    </source>
</evidence>
<proteinExistence type="predicted"/>
<reference evidence="2" key="1">
    <citation type="submission" date="2022-07" db="EMBL/GenBank/DDBJ databases">
        <title>Parvularcula maris sp. nov., an algicidal bacterium isolated from seawater.</title>
        <authorList>
            <person name="Li F."/>
        </authorList>
    </citation>
    <scope>NUCLEOTIDE SEQUENCE</scope>
    <source>
        <strain evidence="2">BGMRC 0090</strain>
    </source>
</reference>
<dbReference type="Gene3D" id="1.25.40.10">
    <property type="entry name" value="Tetratricopeptide repeat domain"/>
    <property type="match status" value="1"/>
</dbReference>
<dbReference type="InterPro" id="IPR011990">
    <property type="entry name" value="TPR-like_helical_dom_sf"/>
</dbReference>
<gene>
    <name evidence="2" type="ORF">NOG11_11825</name>
</gene>
<dbReference type="RefSeq" id="WP_256619972.1">
    <property type="nucleotide sequence ID" value="NZ_JANIBC010000011.1"/>
</dbReference>
<organism evidence="2 3">
    <name type="scientific">Parvularcula maris</name>
    <dbReference type="NCBI Taxonomy" id="2965077"/>
    <lineage>
        <taxon>Bacteria</taxon>
        <taxon>Pseudomonadati</taxon>
        <taxon>Pseudomonadota</taxon>
        <taxon>Alphaproteobacteria</taxon>
        <taxon>Parvularculales</taxon>
        <taxon>Parvularculaceae</taxon>
        <taxon>Parvularcula</taxon>
    </lineage>
</organism>
<dbReference type="Proteomes" id="UP001142610">
    <property type="component" value="Unassembled WGS sequence"/>
</dbReference>
<sequence>MIRKPLLTATAAVPAVAAAAVAAFTAPAPRSGPFLHPVEIARSLCGRDGDGLSKRRALFVSAAAAYRDTISSASGKLEEPMPHPNITLPIKTSEPLAQSWFDRGLADLFNFHHEAAAEAFRRAQKADPACAMCYWGEAFALGPNINAPMDPSAAPAAHEAASKAAALTVGTEGLEAALADALLSRYAPEAPADRTPLDLAFAEAMEAVAEAYPGSDFALTIAAEANMDTQPWDYWLAGGRLPKGRTGLSLGYLETVLERSPDYIPAIHLFIHMTEASTDPYRALPYADSLGGLSEGLGHLVHMPSHTYFRVGQYKNSLASNIEAVATDEALIKQDAASEFYEYGYYTHNIHFALTSAQMGGDGKTALAMAQKLDAKLPVAMAAAAPWVQPIKAASYYAHVQFAEPRETLTLPNPGDELPFLKAAWHYARGEAFARMGRADDATSEADAIRQLELTADFSDLIGGGVPAAEVLRVSELTVRARAAAYGGDLPAAITLMEEAVTLQDAMPYMEPPWWYYPARQTLAGFLLADGQTERAEQLFIQTLAQSPNNAWVLFGLSEVYAAEKDRSARRFAQKLFKDTWMGGKARPSVLAL</sequence>
<protein>
    <recommendedName>
        <fullName evidence="4">Tetratricopeptide repeat protein</fullName>
    </recommendedName>
</protein>
<evidence type="ECO:0000313" key="2">
    <source>
        <dbReference type="EMBL" id="MCQ8186077.1"/>
    </source>
</evidence>
<comment type="caution">
    <text evidence="2">The sequence shown here is derived from an EMBL/GenBank/DDBJ whole genome shotgun (WGS) entry which is preliminary data.</text>
</comment>
<dbReference type="AlphaFoldDB" id="A0A9X2RKZ8"/>
<feature type="signal peptide" evidence="1">
    <location>
        <begin position="1"/>
        <end position="22"/>
    </location>
</feature>
<evidence type="ECO:0008006" key="4">
    <source>
        <dbReference type="Google" id="ProtNLM"/>
    </source>
</evidence>
<accession>A0A9X2RKZ8</accession>